<keyword evidence="3" id="KW-1185">Reference proteome</keyword>
<reference evidence="2 3" key="1">
    <citation type="journal article" date="2015" name="Genome Biol.">
        <title>Comparative genomics of Steinernema reveals deeply conserved gene regulatory networks.</title>
        <authorList>
            <person name="Dillman A.R."/>
            <person name="Macchietto M."/>
            <person name="Porter C.F."/>
            <person name="Rogers A."/>
            <person name="Williams B."/>
            <person name="Antoshechkin I."/>
            <person name="Lee M.M."/>
            <person name="Goodwin Z."/>
            <person name="Lu X."/>
            <person name="Lewis E.E."/>
            <person name="Goodrich-Blair H."/>
            <person name="Stock S.P."/>
            <person name="Adams B.J."/>
            <person name="Sternberg P.W."/>
            <person name="Mortazavi A."/>
        </authorList>
    </citation>
    <scope>NUCLEOTIDE SEQUENCE [LARGE SCALE GENOMIC DNA]</scope>
    <source>
        <strain evidence="2 3">ALL</strain>
    </source>
</reference>
<proteinExistence type="predicted"/>
<protein>
    <submittedName>
        <fullName evidence="2">Uncharacterized protein</fullName>
    </submittedName>
</protein>
<evidence type="ECO:0000313" key="3">
    <source>
        <dbReference type="Proteomes" id="UP000298663"/>
    </source>
</evidence>
<feature type="compositionally biased region" description="Basic and acidic residues" evidence="1">
    <location>
        <begin position="16"/>
        <end position="40"/>
    </location>
</feature>
<comment type="caution">
    <text evidence="2">The sequence shown here is derived from an EMBL/GenBank/DDBJ whole genome shotgun (WGS) entry which is preliminary data.</text>
</comment>
<organism evidence="2 3">
    <name type="scientific">Steinernema carpocapsae</name>
    <name type="common">Entomopathogenic nematode</name>
    <dbReference type="NCBI Taxonomy" id="34508"/>
    <lineage>
        <taxon>Eukaryota</taxon>
        <taxon>Metazoa</taxon>
        <taxon>Ecdysozoa</taxon>
        <taxon>Nematoda</taxon>
        <taxon>Chromadorea</taxon>
        <taxon>Rhabditida</taxon>
        <taxon>Tylenchina</taxon>
        <taxon>Panagrolaimomorpha</taxon>
        <taxon>Strongyloidoidea</taxon>
        <taxon>Steinernematidae</taxon>
        <taxon>Steinernema</taxon>
    </lineage>
</organism>
<reference evidence="2 3" key="2">
    <citation type="journal article" date="2019" name="G3 (Bethesda)">
        <title>Hybrid Assembly of the Genome of the Entomopathogenic Nematode Steinernema carpocapsae Identifies the X-Chromosome.</title>
        <authorList>
            <person name="Serra L."/>
            <person name="Macchietto M."/>
            <person name="Macias-Munoz A."/>
            <person name="McGill C.J."/>
            <person name="Rodriguez I.M."/>
            <person name="Rodriguez B."/>
            <person name="Murad R."/>
            <person name="Mortazavi A."/>
        </authorList>
    </citation>
    <scope>NUCLEOTIDE SEQUENCE [LARGE SCALE GENOMIC DNA]</scope>
    <source>
        <strain evidence="2 3">ALL</strain>
    </source>
</reference>
<accession>A0A4U5PDI3</accession>
<evidence type="ECO:0000313" key="2">
    <source>
        <dbReference type="EMBL" id="TKR94519.1"/>
    </source>
</evidence>
<evidence type="ECO:0000256" key="1">
    <source>
        <dbReference type="SAM" id="MobiDB-lite"/>
    </source>
</evidence>
<dbReference type="AlphaFoldDB" id="A0A4U5PDI3"/>
<name>A0A4U5PDI3_STECR</name>
<dbReference type="EMBL" id="AZBU02000002">
    <property type="protein sequence ID" value="TKR94519.1"/>
    <property type="molecule type" value="Genomic_DNA"/>
</dbReference>
<feature type="region of interest" description="Disordered" evidence="1">
    <location>
        <begin position="16"/>
        <end position="41"/>
    </location>
</feature>
<dbReference type="Proteomes" id="UP000298663">
    <property type="component" value="Unassembled WGS sequence"/>
</dbReference>
<sequence length="154" mass="18171">MKFTKITKKFFFFKKKSSERNSESKKPEPQKPVPKEEKTFKRTSTFRRSIRRLASCQKPASVSFDETLLGQENDASFGSEIWTGQEYCLQKNGEQIEDYLGFKREEPVEEVITREEEMEIMAKMRKEMFGDEEYEERIKEDKCVILKPLSSGNL</sequence>
<gene>
    <name evidence="2" type="ORF">L596_008793</name>
</gene>